<dbReference type="SUPFAM" id="SSF52096">
    <property type="entry name" value="ClpP/crotonase"/>
    <property type="match status" value="1"/>
</dbReference>
<proteinExistence type="predicted"/>
<reference evidence="5" key="2">
    <citation type="journal article" date="2022" name="Res Sq">
        <title>Evolution of multicellular longitudinally dividing oral cavity symbionts (Neisseriaceae).</title>
        <authorList>
            <person name="Nyongesa S."/>
            <person name="Weber P."/>
            <person name="Bernet E."/>
            <person name="Pullido F."/>
            <person name="Nieckarz M."/>
            <person name="Delaby M."/>
            <person name="Nieves C."/>
            <person name="Viehboeck T."/>
            <person name="Krause N."/>
            <person name="Rivera-Millot A."/>
            <person name="Nakamura A."/>
            <person name="Vischer N."/>
            <person name="VanNieuwenhze M."/>
            <person name="Brun Y."/>
            <person name="Cava F."/>
            <person name="Bulgheresi S."/>
            <person name="Veyrier F."/>
        </authorList>
    </citation>
    <scope>NUCLEOTIDE SEQUENCE</scope>
    <source>
        <strain evidence="5">SAG 1488-6</strain>
    </source>
</reference>
<organism evidence="5 6">
    <name type="scientific">Vitreoscilla stercoraria</name>
    <dbReference type="NCBI Taxonomy" id="61"/>
    <lineage>
        <taxon>Bacteria</taxon>
        <taxon>Pseudomonadati</taxon>
        <taxon>Pseudomonadota</taxon>
        <taxon>Betaproteobacteria</taxon>
        <taxon>Neisseriales</taxon>
        <taxon>Neisseriaceae</taxon>
        <taxon>Vitreoscilla</taxon>
    </lineage>
</organism>
<accession>A0ABY4ED71</accession>
<dbReference type="InterPro" id="IPR029045">
    <property type="entry name" value="ClpP/crotonase-like_dom_sf"/>
</dbReference>
<dbReference type="EMBL" id="CP091512">
    <property type="protein sequence ID" value="UOO93682.1"/>
    <property type="molecule type" value="Genomic_DNA"/>
</dbReference>
<evidence type="ECO:0000313" key="6">
    <source>
        <dbReference type="Proteomes" id="UP000832034"/>
    </source>
</evidence>
<evidence type="ECO:0000256" key="2">
    <source>
        <dbReference type="ARBA" id="ARBA00011915"/>
    </source>
</evidence>
<dbReference type="InterPro" id="IPR032259">
    <property type="entry name" value="HIBYL-CoA-H"/>
</dbReference>
<dbReference type="Pfam" id="PF16113">
    <property type="entry name" value="ECH_2"/>
    <property type="match status" value="1"/>
</dbReference>
<name>A0ABY4ED71_VITST</name>
<evidence type="ECO:0000256" key="1">
    <source>
        <dbReference type="ARBA" id="ARBA00001709"/>
    </source>
</evidence>
<protein>
    <recommendedName>
        <fullName evidence="2">3-hydroxyisobutyryl-CoA hydrolase</fullName>
        <ecNumber evidence="2">3.1.2.4</ecNumber>
    </recommendedName>
</protein>
<evidence type="ECO:0000256" key="3">
    <source>
        <dbReference type="ARBA" id="ARBA00022801"/>
    </source>
</evidence>
<dbReference type="EC" id="3.1.2.4" evidence="2"/>
<feature type="domain" description="Enoyl-CoA hydratase/isomerase" evidence="4">
    <location>
        <begin position="18"/>
        <end position="352"/>
    </location>
</feature>
<dbReference type="PANTHER" id="PTHR43176:SF3">
    <property type="entry name" value="3-HYDROXYISOBUTYRYL-COA HYDROLASE, MITOCHONDRIAL"/>
    <property type="match status" value="1"/>
</dbReference>
<reference evidence="5" key="1">
    <citation type="submission" date="2021-12" db="EMBL/GenBank/DDBJ databases">
        <authorList>
            <person name="Veyrier F.J."/>
        </authorList>
    </citation>
    <scope>NUCLEOTIDE SEQUENCE</scope>
    <source>
        <strain evidence="5">SAG 1488-6</strain>
    </source>
</reference>
<dbReference type="RefSeq" id="WP_019958137.1">
    <property type="nucleotide sequence ID" value="NZ_CP091512.1"/>
</dbReference>
<evidence type="ECO:0000313" key="5">
    <source>
        <dbReference type="EMBL" id="UOO93682.1"/>
    </source>
</evidence>
<comment type="catalytic activity">
    <reaction evidence="1">
        <text>3-hydroxy-2-methylpropanoyl-CoA + H2O = 3-hydroxy-2-methylpropanoate + CoA + H(+)</text>
        <dbReference type="Rhea" id="RHEA:20888"/>
        <dbReference type="ChEBI" id="CHEBI:11805"/>
        <dbReference type="ChEBI" id="CHEBI:15377"/>
        <dbReference type="ChEBI" id="CHEBI:15378"/>
        <dbReference type="ChEBI" id="CHEBI:57287"/>
        <dbReference type="ChEBI" id="CHEBI:57340"/>
        <dbReference type="EC" id="3.1.2.4"/>
    </reaction>
</comment>
<evidence type="ECO:0000259" key="4">
    <source>
        <dbReference type="Pfam" id="PF16113"/>
    </source>
</evidence>
<sequence>MPLVLFSTIPTSHNQFIAIATLNRPKALNAQNTALIIQLRQQLETWQNDDSIAMIWLDGSGDKAFCAGGDIRELRQGVVDALNEQQAHEHVHEFFAAEYYLCEYLSRYPKPVVCWASGIVMGGGMGLANAASHTIVTETTMMAMPEISIGLYPDAGGTWFLQKFPFGSGRFLGLTGARFNGRDALLGNLAAYSRPSDSRQETLEALIAADWSMPAHQVVRQTLNPLQAAALPESQILANHAVLQEIVSQATFQDALTILAHNHADNNWLAQAHENTQNGCPTSMGLIWRLMEDLKHASLAECIEQELIVSQQCCTRPDFLEGVRALLIDKDKNPQWVKSIAQVNRAWLDTFFESSEYLAKTSIESVTLA</sequence>
<gene>
    <name evidence="5" type="ORF">LVJ81_02620</name>
</gene>
<dbReference type="CDD" id="cd06558">
    <property type="entry name" value="crotonase-like"/>
    <property type="match status" value="1"/>
</dbReference>
<dbReference type="NCBIfam" id="NF004127">
    <property type="entry name" value="PRK05617.1"/>
    <property type="match status" value="1"/>
</dbReference>
<dbReference type="PANTHER" id="PTHR43176">
    <property type="entry name" value="3-HYDROXYISOBUTYRYL-COA HYDROLASE-RELATED"/>
    <property type="match status" value="1"/>
</dbReference>
<dbReference type="Proteomes" id="UP000832034">
    <property type="component" value="Chromosome"/>
</dbReference>
<keyword evidence="6" id="KW-1185">Reference proteome</keyword>
<dbReference type="Gene3D" id="3.90.226.10">
    <property type="entry name" value="2-enoyl-CoA Hydratase, Chain A, domain 1"/>
    <property type="match status" value="1"/>
</dbReference>
<dbReference type="InterPro" id="IPR045004">
    <property type="entry name" value="ECH_dom"/>
</dbReference>
<keyword evidence="3" id="KW-0378">Hydrolase</keyword>